<evidence type="ECO:0000313" key="4">
    <source>
        <dbReference type="Proteomes" id="UP001500827"/>
    </source>
</evidence>
<feature type="chain" id="PRO_5047319241" description="EF-hand domain-containing protein" evidence="1">
    <location>
        <begin position="22"/>
        <end position="151"/>
    </location>
</feature>
<reference evidence="4" key="1">
    <citation type="journal article" date="2019" name="Int. J. Syst. Evol. Microbiol.">
        <title>The Global Catalogue of Microorganisms (GCM) 10K type strain sequencing project: providing services to taxonomists for standard genome sequencing and annotation.</title>
        <authorList>
            <consortium name="The Broad Institute Genomics Platform"/>
            <consortium name="The Broad Institute Genome Sequencing Center for Infectious Disease"/>
            <person name="Wu L."/>
            <person name="Ma J."/>
        </authorList>
    </citation>
    <scope>NUCLEOTIDE SEQUENCE [LARGE SCALE GENOMIC DNA]</scope>
    <source>
        <strain evidence="4">JCM 17543</strain>
    </source>
</reference>
<proteinExistence type="predicted"/>
<dbReference type="InterPro" id="IPR011992">
    <property type="entry name" value="EF-hand-dom_pair"/>
</dbReference>
<evidence type="ECO:0000256" key="1">
    <source>
        <dbReference type="SAM" id="SignalP"/>
    </source>
</evidence>
<dbReference type="InterPro" id="IPR002048">
    <property type="entry name" value="EF_hand_dom"/>
</dbReference>
<evidence type="ECO:0000313" key="3">
    <source>
        <dbReference type="EMBL" id="GAA3890913.1"/>
    </source>
</evidence>
<comment type="caution">
    <text evidence="3">The sequence shown here is derived from an EMBL/GenBank/DDBJ whole genome shotgun (WGS) entry which is preliminary data.</text>
</comment>
<feature type="signal peptide" evidence="1">
    <location>
        <begin position="1"/>
        <end position="21"/>
    </location>
</feature>
<gene>
    <name evidence="3" type="ORF">GCM10022276_07500</name>
</gene>
<name>A0ABP7KY47_9SPHN</name>
<organism evidence="3 4">
    <name type="scientific">Sphingomonas limnosediminicola</name>
    <dbReference type="NCBI Taxonomy" id="940133"/>
    <lineage>
        <taxon>Bacteria</taxon>
        <taxon>Pseudomonadati</taxon>
        <taxon>Pseudomonadota</taxon>
        <taxon>Alphaproteobacteria</taxon>
        <taxon>Sphingomonadales</taxon>
        <taxon>Sphingomonadaceae</taxon>
        <taxon>Sphingomonas</taxon>
    </lineage>
</organism>
<evidence type="ECO:0000259" key="2">
    <source>
        <dbReference type="PROSITE" id="PS50222"/>
    </source>
</evidence>
<dbReference type="SUPFAM" id="SSF47473">
    <property type="entry name" value="EF-hand"/>
    <property type="match status" value="1"/>
</dbReference>
<dbReference type="Pfam" id="PF13202">
    <property type="entry name" value="EF-hand_5"/>
    <property type="match status" value="2"/>
</dbReference>
<protein>
    <recommendedName>
        <fullName evidence="2">EF-hand domain-containing protein</fullName>
    </recommendedName>
</protein>
<feature type="domain" description="EF-hand" evidence="2">
    <location>
        <begin position="42"/>
        <end position="77"/>
    </location>
</feature>
<dbReference type="Proteomes" id="UP001500827">
    <property type="component" value="Unassembled WGS sequence"/>
</dbReference>
<dbReference type="RefSeq" id="WP_344698352.1">
    <property type="nucleotide sequence ID" value="NZ_BAABBM010000001.1"/>
</dbReference>
<dbReference type="EMBL" id="BAABBM010000001">
    <property type="protein sequence ID" value="GAA3890913.1"/>
    <property type="molecule type" value="Genomic_DNA"/>
</dbReference>
<keyword evidence="1" id="KW-0732">Signal</keyword>
<dbReference type="Gene3D" id="1.10.238.10">
    <property type="entry name" value="EF-hand"/>
    <property type="match status" value="1"/>
</dbReference>
<sequence length="151" mass="16260">MKRLFATVALGAALSTTPVSASLAQASPSVSHALKPDLTRQQALQRADSLFDMFDLNHDGVMTMTEAQQVGQRLMLQRASTGRDAAPGIGGHTLKYLEHAFAGMEKVSRSQFEQALLSHFDAMDLNHDGVLTAAEREHRNQGEAVSAKGSQ</sequence>
<keyword evidence="4" id="KW-1185">Reference proteome</keyword>
<accession>A0ABP7KY47</accession>
<dbReference type="PROSITE" id="PS50222">
    <property type="entry name" value="EF_HAND_2"/>
    <property type="match status" value="1"/>
</dbReference>